<name>A0ABT8LDX0_9BACT</name>
<feature type="region of interest" description="Disordered" evidence="1">
    <location>
        <begin position="121"/>
        <end position="148"/>
    </location>
</feature>
<protein>
    <submittedName>
        <fullName evidence="3">Uncharacterized protein</fullName>
    </submittedName>
</protein>
<reference evidence="3" key="1">
    <citation type="submission" date="2023-06" db="EMBL/GenBank/DDBJ databases">
        <title>Genomic of Agaribacillus aureum.</title>
        <authorList>
            <person name="Wang G."/>
        </authorList>
    </citation>
    <scope>NUCLEOTIDE SEQUENCE</scope>
    <source>
        <strain evidence="3">BMA12</strain>
    </source>
</reference>
<evidence type="ECO:0000313" key="3">
    <source>
        <dbReference type="EMBL" id="MDN5215431.1"/>
    </source>
</evidence>
<keyword evidence="2" id="KW-0472">Membrane</keyword>
<accession>A0ABT8LDX0</accession>
<evidence type="ECO:0000256" key="2">
    <source>
        <dbReference type="SAM" id="Phobius"/>
    </source>
</evidence>
<comment type="caution">
    <text evidence="3">The sequence shown here is derived from an EMBL/GenBank/DDBJ whole genome shotgun (WGS) entry which is preliminary data.</text>
</comment>
<sequence>MSKHKLDGLFREGLGSHKVAPRSEAWTKLKENLDSDRKKGLLVYWRVAAIVLLCLGSVLLVYKIKKSDKPVTLADKPEKIAPPGIKETNTNQLAAVEDLQTTDQNGPAVEQTGNKASAVANVKKQTAQQPQKGEKTGKSTKQHEESAIDKLQKNQVVATDNQTLAIVKENRLARKVAIPAETVSPVKPKNATPGEVEDPTLTLALQKQPIDHEVTDKPDLPMVSITFKKDTNLATDEVGEDDKEVRKLKRFALMKVISLAKNINDGEVGISTLRKKKDELLAFNFNKKKNLKNTK</sequence>
<feature type="transmembrane region" description="Helical" evidence="2">
    <location>
        <begin position="43"/>
        <end position="62"/>
    </location>
</feature>
<organism evidence="3 4">
    <name type="scientific">Agaribacillus aureus</name>
    <dbReference type="NCBI Taxonomy" id="3051825"/>
    <lineage>
        <taxon>Bacteria</taxon>
        <taxon>Pseudomonadati</taxon>
        <taxon>Bacteroidota</taxon>
        <taxon>Cytophagia</taxon>
        <taxon>Cytophagales</taxon>
        <taxon>Splendidivirgaceae</taxon>
        <taxon>Agaribacillus</taxon>
    </lineage>
</organism>
<dbReference type="EMBL" id="JAUJEB010000006">
    <property type="protein sequence ID" value="MDN5215431.1"/>
    <property type="molecule type" value="Genomic_DNA"/>
</dbReference>
<feature type="compositionally biased region" description="Basic and acidic residues" evidence="1">
    <location>
        <begin position="132"/>
        <end position="148"/>
    </location>
</feature>
<evidence type="ECO:0000256" key="1">
    <source>
        <dbReference type="SAM" id="MobiDB-lite"/>
    </source>
</evidence>
<gene>
    <name evidence="3" type="ORF">QQ020_25350</name>
</gene>
<keyword evidence="4" id="KW-1185">Reference proteome</keyword>
<dbReference type="Proteomes" id="UP001172083">
    <property type="component" value="Unassembled WGS sequence"/>
</dbReference>
<keyword evidence="2" id="KW-1133">Transmembrane helix</keyword>
<keyword evidence="2" id="KW-0812">Transmembrane</keyword>
<dbReference type="RefSeq" id="WP_346760761.1">
    <property type="nucleotide sequence ID" value="NZ_JAUJEB010000006.1"/>
</dbReference>
<proteinExistence type="predicted"/>
<evidence type="ECO:0000313" key="4">
    <source>
        <dbReference type="Proteomes" id="UP001172083"/>
    </source>
</evidence>